<feature type="compositionally biased region" description="Basic and acidic residues" evidence="1">
    <location>
        <begin position="7"/>
        <end position="20"/>
    </location>
</feature>
<evidence type="ECO:0000313" key="2">
    <source>
        <dbReference type="EMBL" id="GFO38365.1"/>
    </source>
</evidence>
<sequence>MHIFKPLNEESRCRSDSDGVRRKREKSSTASVCPALEVTDNIQNEMKGRVLQPASGKPVPVVTAAPCGRFKENEGSPCTYPERGNRRSRSRRDAGHRM</sequence>
<feature type="region of interest" description="Disordered" evidence="1">
    <location>
        <begin position="1"/>
        <end position="31"/>
    </location>
</feature>
<proteinExistence type="predicted"/>
<organism evidence="2 3">
    <name type="scientific">Plakobranchus ocellatus</name>
    <dbReference type="NCBI Taxonomy" id="259542"/>
    <lineage>
        <taxon>Eukaryota</taxon>
        <taxon>Metazoa</taxon>
        <taxon>Spiralia</taxon>
        <taxon>Lophotrochozoa</taxon>
        <taxon>Mollusca</taxon>
        <taxon>Gastropoda</taxon>
        <taxon>Heterobranchia</taxon>
        <taxon>Euthyneura</taxon>
        <taxon>Panpulmonata</taxon>
        <taxon>Sacoglossa</taxon>
        <taxon>Placobranchoidea</taxon>
        <taxon>Plakobranchidae</taxon>
        <taxon>Plakobranchus</taxon>
    </lineage>
</organism>
<accession>A0AAV4D2M0</accession>
<keyword evidence="3" id="KW-1185">Reference proteome</keyword>
<feature type="region of interest" description="Disordered" evidence="1">
    <location>
        <begin position="70"/>
        <end position="98"/>
    </location>
</feature>
<protein>
    <submittedName>
        <fullName evidence="2">Uncharacterized protein</fullName>
    </submittedName>
</protein>
<evidence type="ECO:0000313" key="3">
    <source>
        <dbReference type="Proteomes" id="UP000735302"/>
    </source>
</evidence>
<dbReference type="AlphaFoldDB" id="A0AAV4D2M0"/>
<comment type="caution">
    <text evidence="2">The sequence shown here is derived from an EMBL/GenBank/DDBJ whole genome shotgun (WGS) entry which is preliminary data.</text>
</comment>
<name>A0AAV4D2M0_9GAST</name>
<gene>
    <name evidence="2" type="ORF">PoB_006487000</name>
</gene>
<dbReference type="Proteomes" id="UP000735302">
    <property type="component" value="Unassembled WGS sequence"/>
</dbReference>
<reference evidence="2 3" key="1">
    <citation type="journal article" date="2021" name="Elife">
        <title>Chloroplast acquisition without the gene transfer in kleptoplastic sea slugs, Plakobranchus ocellatus.</title>
        <authorList>
            <person name="Maeda T."/>
            <person name="Takahashi S."/>
            <person name="Yoshida T."/>
            <person name="Shimamura S."/>
            <person name="Takaki Y."/>
            <person name="Nagai Y."/>
            <person name="Toyoda A."/>
            <person name="Suzuki Y."/>
            <person name="Arimoto A."/>
            <person name="Ishii H."/>
            <person name="Satoh N."/>
            <person name="Nishiyama T."/>
            <person name="Hasebe M."/>
            <person name="Maruyama T."/>
            <person name="Minagawa J."/>
            <person name="Obokata J."/>
            <person name="Shigenobu S."/>
        </authorList>
    </citation>
    <scope>NUCLEOTIDE SEQUENCE [LARGE SCALE GENOMIC DNA]</scope>
</reference>
<dbReference type="EMBL" id="BLXT01007309">
    <property type="protein sequence ID" value="GFO38365.1"/>
    <property type="molecule type" value="Genomic_DNA"/>
</dbReference>
<evidence type="ECO:0000256" key="1">
    <source>
        <dbReference type="SAM" id="MobiDB-lite"/>
    </source>
</evidence>